<feature type="domain" description="N-acetyltransferase" evidence="3">
    <location>
        <begin position="1"/>
        <end position="118"/>
    </location>
</feature>
<dbReference type="Gene3D" id="3.40.630.30">
    <property type="match status" value="1"/>
</dbReference>
<dbReference type="PANTHER" id="PTHR10545">
    <property type="entry name" value="DIAMINE N-ACETYLTRANSFERASE"/>
    <property type="match status" value="1"/>
</dbReference>
<dbReference type="InterPro" id="IPR051016">
    <property type="entry name" value="Diverse_Substrate_AcTransf"/>
</dbReference>
<sequence length="121" mass="13623">MPSCSIIIKAWKQQLTATSFAHLALIRLCSIAHPQPSLFLEDLYVAPQARNRGAGKALFRELGAIAEREGCPRLDWNVLEWNEPSIAFYTKVLGAHKMDEWRTCRLEGEGITRLRSLGLDS</sequence>
<name>A0A0P1BFD6_9BASI</name>
<accession>A0A0P1BFD6</accession>
<keyword evidence="2" id="KW-0012">Acyltransferase</keyword>
<dbReference type="Pfam" id="PF00583">
    <property type="entry name" value="Acetyltransf_1"/>
    <property type="match status" value="1"/>
</dbReference>
<keyword evidence="5" id="KW-1185">Reference proteome</keyword>
<reference evidence="5" key="1">
    <citation type="submission" date="2014-09" db="EMBL/GenBank/DDBJ databases">
        <authorList>
            <person name="Sharma Rahul"/>
            <person name="Thines Marco"/>
        </authorList>
    </citation>
    <scope>NUCLEOTIDE SEQUENCE [LARGE SCALE GENOMIC DNA]</scope>
</reference>
<dbReference type="InterPro" id="IPR000182">
    <property type="entry name" value="GNAT_dom"/>
</dbReference>
<dbReference type="PROSITE" id="PS51186">
    <property type="entry name" value="GNAT"/>
    <property type="match status" value="1"/>
</dbReference>
<protein>
    <submittedName>
        <fullName evidence="4">Diamine n-acetyltransferase</fullName>
    </submittedName>
</protein>
<organism evidence="4 5">
    <name type="scientific">Ceraceosorus bombacis</name>
    <dbReference type="NCBI Taxonomy" id="401625"/>
    <lineage>
        <taxon>Eukaryota</taxon>
        <taxon>Fungi</taxon>
        <taxon>Dikarya</taxon>
        <taxon>Basidiomycota</taxon>
        <taxon>Ustilaginomycotina</taxon>
        <taxon>Exobasidiomycetes</taxon>
        <taxon>Ceraceosorales</taxon>
        <taxon>Ceraceosoraceae</taxon>
        <taxon>Ceraceosorus</taxon>
    </lineage>
</organism>
<dbReference type="CDD" id="cd04301">
    <property type="entry name" value="NAT_SF"/>
    <property type="match status" value="1"/>
</dbReference>
<dbReference type="EMBL" id="CCYA01000248">
    <property type="protein sequence ID" value="CEH14761.1"/>
    <property type="molecule type" value="Genomic_DNA"/>
</dbReference>
<evidence type="ECO:0000256" key="2">
    <source>
        <dbReference type="ARBA" id="ARBA00023315"/>
    </source>
</evidence>
<dbReference type="AlphaFoldDB" id="A0A0P1BFD6"/>
<dbReference type="OrthoDB" id="7305308at2759"/>
<dbReference type="GO" id="GO:0008080">
    <property type="term" value="F:N-acetyltransferase activity"/>
    <property type="evidence" value="ECO:0007669"/>
    <property type="project" value="TreeGrafter"/>
</dbReference>
<evidence type="ECO:0000256" key="1">
    <source>
        <dbReference type="ARBA" id="ARBA00022679"/>
    </source>
</evidence>
<evidence type="ECO:0000313" key="5">
    <source>
        <dbReference type="Proteomes" id="UP000054845"/>
    </source>
</evidence>
<dbReference type="PANTHER" id="PTHR10545:SF29">
    <property type="entry name" value="GH14572P-RELATED"/>
    <property type="match status" value="1"/>
</dbReference>
<dbReference type="SUPFAM" id="SSF55729">
    <property type="entry name" value="Acyl-CoA N-acyltransferases (Nat)"/>
    <property type="match status" value="1"/>
</dbReference>
<evidence type="ECO:0000313" key="4">
    <source>
        <dbReference type="EMBL" id="CEH14761.1"/>
    </source>
</evidence>
<proteinExistence type="predicted"/>
<dbReference type="STRING" id="401625.A0A0P1BFD6"/>
<evidence type="ECO:0000259" key="3">
    <source>
        <dbReference type="PROSITE" id="PS51186"/>
    </source>
</evidence>
<dbReference type="InterPro" id="IPR016181">
    <property type="entry name" value="Acyl_CoA_acyltransferase"/>
</dbReference>
<dbReference type="Proteomes" id="UP000054845">
    <property type="component" value="Unassembled WGS sequence"/>
</dbReference>
<keyword evidence="1 4" id="KW-0808">Transferase</keyword>